<keyword evidence="2" id="KW-0540">Nuclease</keyword>
<feature type="domain" description="DOD-type homing endonuclease" evidence="1">
    <location>
        <begin position="80"/>
        <end position="209"/>
    </location>
</feature>
<sequence length="325" mass="38446">MEKNEKKKRKSLLEKEEMVQLYSQGLSTAEIGKLANVSARYVRMVLKEYNAEMRPRGSWKRKYEVNENYFKVWSDEMAYILGFFIADGSVTDNVPSIGFSQKEKYILEDIKREMNSNHPIIKNEKTDVYTLNLNSKILKEDMINIHGIHPRKSYDVIFPNVPNEYMYHFIRGYFDGDGYVNHERRVVSFVGSSISFMNSLEQILKNKGFQPRIVEKNKHFRLIISGRRSIRLFADLIYTDKNLYIKRKFDIFEQENLKLNELSDRSLKMTKAAVIERKNKFLIEYKIHGCVDMACKAIGVQKNTFLKWTKDDMEFNKRLDEVFES</sequence>
<keyword evidence="2" id="KW-0255">Endonuclease</keyword>
<dbReference type="InterPro" id="IPR004860">
    <property type="entry name" value="LAGLIDADG_dom"/>
</dbReference>
<dbReference type="EMBL" id="WEIO01000006">
    <property type="protein sequence ID" value="KAB7706185.1"/>
    <property type="molecule type" value="Genomic_DNA"/>
</dbReference>
<dbReference type="PRINTS" id="PR00379">
    <property type="entry name" value="INTEIN"/>
</dbReference>
<keyword evidence="3" id="KW-1185">Reference proteome</keyword>
<dbReference type="InterPro" id="IPR006142">
    <property type="entry name" value="INTEIN"/>
</dbReference>
<dbReference type="Pfam" id="PF14528">
    <property type="entry name" value="LAGLIDADG_3"/>
    <property type="match status" value="2"/>
</dbReference>
<evidence type="ECO:0000259" key="1">
    <source>
        <dbReference type="PROSITE" id="PS50819"/>
    </source>
</evidence>
<dbReference type="AlphaFoldDB" id="A0A6I1FEI5"/>
<protein>
    <submittedName>
        <fullName evidence="2">Endonuclease</fullName>
    </submittedName>
</protein>
<dbReference type="Proteomes" id="UP000429595">
    <property type="component" value="Unassembled WGS sequence"/>
</dbReference>
<comment type="caution">
    <text evidence="2">The sequence shown here is derived from an EMBL/GenBank/DDBJ whole genome shotgun (WGS) entry which is preliminary data.</text>
</comment>
<dbReference type="GO" id="GO:0016539">
    <property type="term" value="P:intein-mediated protein splicing"/>
    <property type="evidence" value="ECO:0007669"/>
    <property type="project" value="InterPro"/>
</dbReference>
<gene>
    <name evidence="2" type="ORF">F9802_11385</name>
</gene>
<name>A0A6I1FEI5_9BACI</name>
<dbReference type="GO" id="GO:0004519">
    <property type="term" value="F:endonuclease activity"/>
    <property type="evidence" value="ECO:0007669"/>
    <property type="project" value="UniProtKB-KW"/>
</dbReference>
<dbReference type="PROSITE" id="PS50819">
    <property type="entry name" value="INTEIN_ENDONUCLEASE"/>
    <property type="match status" value="1"/>
</dbReference>
<dbReference type="InterPro" id="IPR027434">
    <property type="entry name" value="Homing_endonucl"/>
</dbReference>
<dbReference type="InterPro" id="IPR004042">
    <property type="entry name" value="Intein_endonuc_central"/>
</dbReference>
<evidence type="ECO:0000313" key="3">
    <source>
        <dbReference type="Proteomes" id="UP000429595"/>
    </source>
</evidence>
<accession>A0A6I1FEI5</accession>
<dbReference type="Gene3D" id="3.10.28.10">
    <property type="entry name" value="Homing endonucleases"/>
    <property type="match status" value="1"/>
</dbReference>
<organism evidence="2 3">
    <name type="scientific">Bacillus aerolatus</name>
    <dbReference type="NCBI Taxonomy" id="2653354"/>
    <lineage>
        <taxon>Bacteria</taxon>
        <taxon>Bacillati</taxon>
        <taxon>Bacillota</taxon>
        <taxon>Bacilli</taxon>
        <taxon>Bacillales</taxon>
        <taxon>Bacillaceae</taxon>
        <taxon>Bacillus</taxon>
    </lineage>
</organism>
<keyword evidence="2" id="KW-0378">Hydrolase</keyword>
<evidence type="ECO:0000313" key="2">
    <source>
        <dbReference type="EMBL" id="KAB7706185.1"/>
    </source>
</evidence>
<dbReference type="RefSeq" id="WP_152152033.1">
    <property type="nucleotide sequence ID" value="NZ_WEIO01000006.1"/>
</dbReference>
<proteinExistence type="predicted"/>
<reference evidence="2 3" key="1">
    <citation type="submission" date="2019-10" db="EMBL/GenBank/DDBJ databases">
        <title>Bacillus aerolatum sp. nov., isolated from bioaerosol of sport playgrounds.</title>
        <authorList>
            <person name="Chen P."/>
            <person name="Zhang G."/>
        </authorList>
    </citation>
    <scope>NUCLEOTIDE SEQUENCE [LARGE SCALE GENOMIC DNA]</scope>
    <source>
        <strain evidence="2 3">CX253</strain>
    </source>
</reference>
<dbReference type="SUPFAM" id="SSF55608">
    <property type="entry name" value="Homing endonucleases"/>
    <property type="match status" value="2"/>
</dbReference>
<dbReference type="Gene3D" id="1.10.10.60">
    <property type="entry name" value="Homeodomain-like"/>
    <property type="match status" value="1"/>
</dbReference>